<keyword evidence="1" id="KW-0175">Coiled coil</keyword>
<proteinExistence type="predicted"/>
<feature type="region of interest" description="Disordered" evidence="2">
    <location>
        <begin position="1"/>
        <end position="51"/>
    </location>
</feature>
<sequence length="231" mass="26749">MPDEKETKGAEVDAGELKELAKKDPKSKKYNNPNSRKNLKQYQDKDQPNYLTPEILDEDDAEDLTDEVQAEEIVRGRKLSIELVKKLIPKRDIFTAHEKRRFVGIVTQFLTDFKNEEPTASDVEDIFEIAKADVLEMRVLQATKNDPTTLIASSQFLDKIHKRKQSAKQNLANRRSDRVGARDSQDLNIVDLVVNYDRKQKKAYEEKVEELLASEKKTRKELREVLEKDGY</sequence>
<dbReference type="AlphaFoldDB" id="A0A0F9D918"/>
<feature type="compositionally biased region" description="Basic and acidic residues" evidence="2">
    <location>
        <begin position="1"/>
        <end position="24"/>
    </location>
</feature>
<evidence type="ECO:0000313" key="3">
    <source>
        <dbReference type="EMBL" id="KKL14261.1"/>
    </source>
</evidence>
<reference evidence="3" key="1">
    <citation type="journal article" date="2015" name="Nature">
        <title>Complex archaea that bridge the gap between prokaryotes and eukaryotes.</title>
        <authorList>
            <person name="Spang A."/>
            <person name="Saw J.H."/>
            <person name="Jorgensen S.L."/>
            <person name="Zaremba-Niedzwiedzka K."/>
            <person name="Martijn J."/>
            <person name="Lind A.E."/>
            <person name="van Eijk R."/>
            <person name="Schleper C."/>
            <person name="Guy L."/>
            <person name="Ettema T.J."/>
        </authorList>
    </citation>
    <scope>NUCLEOTIDE SEQUENCE</scope>
</reference>
<organism evidence="3">
    <name type="scientific">marine sediment metagenome</name>
    <dbReference type="NCBI Taxonomy" id="412755"/>
    <lineage>
        <taxon>unclassified sequences</taxon>
        <taxon>metagenomes</taxon>
        <taxon>ecological metagenomes</taxon>
    </lineage>
</organism>
<comment type="caution">
    <text evidence="3">The sequence shown here is derived from an EMBL/GenBank/DDBJ whole genome shotgun (WGS) entry which is preliminary data.</text>
</comment>
<dbReference type="EMBL" id="LAZR01040528">
    <property type="protein sequence ID" value="KKL14261.1"/>
    <property type="molecule type" value="Genomic_DNA"/>
</dbReference>
<protein>
    <submittedName>
        <fullName evidence="3">Uncharacterized protein</fullName>
    </submittedName>
</protein>
<gene>
    <name evidence="3" type="ORF">LCGC14_2517500</name>
</gene>
<name>A0A0F9D918_9ZZZZ</name>
<evidence type="ECO:0000256" key="2">
    <source>
        <dbReference type="SAM" id="MobiDB-lite"/>
    </source>
</evidence>
<evidence type="ECO:0000256" key="1">
    <source>
        <dbReference type="SAM" id="Coils"/>
    </source>
</evidence>
<feature type="coiled-coil region" evidence="1">
    <location>
        <begin position="201"/>
        <end position="228"/>
    </location>
</feature>
<accession>A0A0F9D918</accession>